<protein>
    <recommendedName>
        <fullName evidence="8">7-carboxy-7-deazaguanine synthase</fullName>
        <shortName evidence="8">CDG synthase</shortName>
        <ecNumber evidence="8">4.3.99.3</ecNumber>
    </recommendedName>
    <alternativeName>
        <fullName evidence="8">Queuosine biosynthesis protein QueE</fullName>
    </alternativeName>
</protein>
<feature type="domain" description="Radical SAM core" evidence="9">
    <location>
        <begin position="23"/>
        <end position="228"/>
    </location>
</feature>
<keyword evidence="7 8" id="KW-0456">Lyase</keyword>
<name>A0ABP8B534_9ACTN</name>
<dbReference type="PANTHER" id="PTHR42836:SF1">
    <property type="entry name" value="7-CARBOXY-7-DEAZAGUANINE SYNTHASE"/>
    <property type="match status" value="1"/>
</dbReference>
<comment type="cofactor">
    <cofactor evidence="8">
        <name>S-adenosyl-L-methionine</name>
        <dbReference type="ChEBI" id="CHEBI:59789"/>
    </cofactor>
    <text evidence="8">Binds 1 S-adenosyl-L-methionine per subunit.</text>
</comment>
<dbReference type="PROSITE" id="PS51918">
    <property type="entry name" value="RADICAL_SAM"/>
    <property type="match status" value="1"/>
</dbReference>
<dbReference type="Gene3D" id="3.20.20.70">
    <property type="entry name" value="Aldolase class I"/>
    <property type="match status" value="1"/>
</dbReference>
<gene>
    <name evidence="8" type="primary">queE</name>
    <name evidence="10" type="ORF">GCM10022252_48010</name>
</gene>
<sequence>MTSEASLLVAETFGPTLQGEGPSCGRQAVFIRLSRCNLRCSFCDTPYTWDWSRYDPRAEARTMTVSALTAWALGLSPRLVVITGGEPLLQQAGLIPLVTELIAADRRVEIETNGTVVPDPGLVRKGVQFNVSPKLRNAGMPHDRRLVQDALIAFAASGQAVFKFVAENHDDLDEIAEAERRYGLSPVWVMPEGARADVVLDRALKLADEVVAHGWHLTLRLQVLLWEAARGH</sequence>
<evidence type="ECO:0000259" key="9">
    <source>
        <dbReference type="PROSITE" id="PS51918"/>
    </source>
</evidence>
<keyword evidence="5 8" id="KW-0408">Iron</keyword>
<dbReference type="Pfam" id="PF04055">
    <property type="entry name" value="Radical_SAM"/>
    <property type="match status" value="1"/>
</dbReference>
<keyword evidence="8" id="KW-0671">Queuosine biosynthesis</keyword>
<keyword evidence="1 8" id="KW-0004">4Fe-4S</keyword>
<comment type="cofactor">
    <cofactor evidence="8">
        <name>[4Fe-4S] cluster</name>
        <dbReference type="ChEBI" id="CHEBI:49883"/>
    </cofactor>
    <text evidence="8">Binds 1 [4Fe-4S] cluster. The cluster is coordinated with 3 cysteines and an exchangeable S-adenosyl-L-methionine.</text>
</comment>
<evidence type="ECO:0000256" key="8">
    <source>
        <dbReference type="HAMAP-Rule" id="MF_00917"/>
    </source>
</evidence>
<keyword evidence="3 8" id="KW-0479">Metal-binding</keyword>
<evidence type="ECO:0000256" key="2">
    <source>
        <dbReference type="ARBA" id="ARBA00022691"/>
    </source>
</evidence>
<feature type="binding site" evidence="8">
    <location>
        <position position="45"/>
    </location>
    <ligand>
        <name>Mg(2+)</name>
        <dbReference type="ChEBI" id="CHEBI:18420"/>
    </ligand>
</feature>
<evidence type="ECO:0000256" key="5">
    <source>
        <dbReference type="ARBA" id="ARBA00023004"/>
    </source>
</evidence>
<feature type="binding site" evidence="8">
    <location>
        <position position="83"/>
    </location>
    <ligand>
        <name>substrate</name>
    </ligand>
</feature>
<dbReference type="SFLD" id="SFLDS00029">
    <property type="entry name" value="Radical_SAM"/>
    <property type="match status" value="1"/>
</dbReference>
<comment type="cofactor">
    <cofactor evidence="8">
        <name>Mg(2+)</name>
        <dbReference type="ChEBI" id="CHEBI:18420"/>
    </cofactor>
</comment>
<feature type="binding site" evidence="8">
    <location>
        <position position="85"/>
    </location>
    <ligand>
        <name>S-adenosyl-L-methionine</name>
        <dbReference type="ChEBI" id="CHEBI:59789"/>
    </ligand>
</feature>
<comment type="function">
    <text evidence="8">Catalyzes the complex heterocyclic radical-mediated conversion of 6-carboxy-5,6,7,8-tetrahydropterin (CPH4) to 7-carboxy-7-deazaguanine (CDG), a step common to the biosynthetic pathways of all 7-deazapurine-containing compounds.</text>
</comment>
<dbReference type="EMBL" id="BAABAQ010000009">
    <property type="protein sequence ID" value="GAA4198113.1"/>
    <property type="molecule type" value="Genomic_DNA"/>
</dbReference>
<comment type="subunit">
    <text evidence="8">Homodimer.</text>
</comment>
<dbReference type="SUPFAM" id="SSF102114">
    <property type="entry name" value="Radical SAM enzymes"/>
    <property type="match status" value="1"/>
</dbReference>
<feature type="binding site" evidence="8">
    <location>
        <position position="32"/>
    </location>
    <ligand>
        <name>substrate</name>
    </ligand>
</feature>
<feature type="binding site" evidence="8">
    <location>
        <begin position="42"/>
        <end position="44"/>
    </location>
    <ligand>
        <name>S-adenosyl-L-methionine</name>
        <dbReference type="ChEBI" id="CHEBI:59789"/>
    </ligand>
</feature>
<comment type="pathway">
    <text evidence="8">Purine metabolism; 7-cyano-7-deazaguanine biosynthesis.</text>
</comment>
<comment type="caution">
    <text evidence="8">Lacks conserved residue(s) required for the propagation of feature annotation.</text>
</comment>
<comment type="caution">
    <text evidence="10">The sequence shown here is derived from an EMBL/GenBank/DDBJ whole genome shotgun (WGS) entry which is preliminary data.</text>
</comment>
<dbReference type="InterPro" id="IPR024924">
    <property type="entry name" value="7-CO-7-deazaguanine_synth-like"/>
</dbReference>
<organism evidence="10 11">
    <name type="scientific">Streptosporangium oxazolinicum</name>
    <dbReference type="NCBI Taxonomy" id="909287"/>
    <lineage>
        <taxon>Bacteria</taxon>
        <taxon>Bacillati</taxon>
        <taxon>Actinomycetota</taxon>
        <taxon>Actinomycetes</taxon>
        <taxon>Streptosporangiales</taxon>
        <taxon>Streptosporangiaceae</taxon>
        <taxon>Streptosporangium</taxon>
    </lineage>
</organism>
<feature type="binding site" evidence="8">
    <location>
        <position position="43"/>
    </location>
    <ligand>
        <name>[4Fe-4S] cluster</name>
        <dbReference type="ChEBI" id="CHEBI:49883"/>
        <note>4Fe-4S-S-AdoMet</note>
    </ligand>
</feature>
<dbReference type="CDD" id="cd01335">
    <property type="entry name" value="Radical_SAM"/>
    <property type="match status" value="1"/>
</dbReference>
<reference evidence="11" key="1">
    <citation type="journal article" date="2019" name="Int. J. Syst. Evol. Microbiol.">
        <title>The Global Catalogue of Microorganisms (GCM) 10K type strain sequencing project: providing services to taxonomists for standard genome sequencing and annotation.</title>
        <authorList>
            <consortium name="The Broad Institute Genomics Platform"/>
            <consortium name="The Broad Institute Genome Sequencing Center for Infectious Disease"/>
            <person name="Wu L."/>
            <person name="Ma J."/>
        </authorList>
    </citation>
    <scope>NUCLEOTIDE SEQUENCE [LARGE SCALE GENOMIC DNA]</scope>
    <source>
        <strain evidence="11">JCM 17388</strain>
    </source>
</reference>
<evidence type="ECO:0000313" key="11">
    <source>
        <dbReference type="Proteomes" id="UP001501251"/>
    </source>
</evidence>
<dbReference type="HAMAP" id="MF_00917">
    <property type="entry name" value="QueE"/>
    <property type="match status" value="1"/>
</dbReference>
<keyword evidence="6 8" id="KW-0411">Iron-sulfur</keyword>
<evidence type="ECO:0000256" key="7">
    <source>
        <dbReference type="ARBA" id="ARBA00023239"/>
    </source>
</evidence>
<comment type="similarity">
    <text evidence="8">Belongs to the radical SAM superfamily. 7-carboxy-7-deazaguanine synthase family.</text>
</comment>
<dbReference type="Proteomes" id="UP001501251">
    <property type="component" value="Unassembled WGS sequence"/>
</dbReference>
<dbReference type="EC" id="4.3.99.3" evidence="8"/>
<dbReference type="InterPro" id="IPR007197">
    <property type="entry name" value="rSAM"/>
</dbReference>
<evidence type="ECO:0000256" key="6">
    <source>
        <dbReference type="ARBA" id="ARBA00023014"/>
    </source>
</evidence>
<feature type="binding site" evidence="8">
    <location>
        <position position="36"/>
    </location>
    <ligand>
        <name>[4Fe-4S] cluster</name>
        <dbReference type="ChEBI" id="CHEBI:49883"/>
        <note>4Fe-4S-S-AdoMet</note>
    </ligand>
</feature>
<evidence type="ECO:0000256" key="4">
    <source>
        <dbReference type="ARBA" id="ARBA00022842"/>
    </source>
</evidence>
<comment type="catalytic activity">
    <reaction evidence="8">
        <text>6-carboxy-5,6,7,8-tetrahydropterin + H(+) = 7-carboxy-7-carbaguanine + NH4(+)</text>
        <dbReference type="Rhea" id="RHEA:27974"/>
        <dbReference type="ChEBI" id="CHEBI:15378"/>
        <dbReference type="ChEBI" id="CHEBI:28938"/>
        <dbReference type="ChEBI" id="CHEBI:61032"/>
        <dbReference type="ChEBI" id="CHEBI:61036"/>
        <dbReference type="EC" id="4.3.99.3"/>
    </reaction>
</comment>
<keyword evidence="4 8" id="KW-0460">Magnesium</keyword>
<evidence type="ECO:0000256" key="3">
    <source>
        <dbReference type="ARBA" id="ARBA00022723"/>
    </source>
</evidence>
<evidence type="ECO:0000256" key="1">
    <source>
        <dbReference type="ARBA" id="ARBA00022485"/>
    </source>
</evidence>
<keyword evidence="11" id="KW-1185">Reference proteome</keyword>
<keyword evidence="2 8" id="KW-0949">S-adenosyl-L-methionine</keyword>
<dbReference type="RefSeq" id="WP_344920264.1">
    <property type="nucleotide sequence ID" value="NZ_BAABAQ010000009.1"/>
</dbReference>
<dbReference type="PIRSF" id="PIRSF000370">
    <property type="entry name" value="QueE"/>
    <property type="match status" value="1"/>
</dbReference>
<dbReference type="InterPro" id="IPR013785">
    <property type="entry name" value="Aldolase_TIM"/>
</dbReference>
<dbReference type="PANTHER" id="PTHR42836">
    <property type="entry name" value="7-CARBOXY-7-DEAZAGUANINE SYNTHASE"/>
    <property type="match status" value="1"/>
</dbReference>
<accession>A0ABP8B534</accession>
<dbReference type="InterPro" id="IPR058240">
    <property type="entry name" value="rSAM_sf"/>
</dbReference>
<feature type="binding site" evidence="8">
    <location>
        <begin position="132"/>
        <end position="134"/>
    </location>
    <ligand>
        <name>S-adenosyl-L-methionine</name>
        <dbReference type="ChEBI" id="CHEBI:59789"/>
    </ligand>
</feature>
<feature type="binding site" evidence="8">
    <location>
        <begin position="17"/>
        <end position="19"/>
    </location>
    <ligand>
        <name>substrate</name>
    </ligand>
</feature>
<evidence type="ECO:0000313" key="10">
    <source>
        <dbReference type="EMBL" id="GAA4198113.1"/>
    </source>
</evidence>
<proteinExistence type="inferred from homology"/>
<feature type="binding site" evidence="8">
    <location>
        <position position="40"/>
    </location>
    <ligand>
        <name>[4Fe-4S] cluster</name>
        <dbReference type="ChEBI" id="CHEBI:49883"/>
        <note>4Fe-4S-S-AdoMet</note>
    </ligand>
</feature>